<dbReference type="Gene3D" id="1.20.1260.10">
    <property type="match status" value="1"/>
</dbReference>
<evidence type="ECO:0000313" key="4">
    <source>
        <dbReference type="Proteomes" id="UP001163336"/>
    </source>
</evidence>
<reference evidence="3" key="1">
    <citation type="submission" date="2022-11" db="EMBL/GenBank/DDBJ databases">
        <title>Isolation and characterization of PLA-degrading bacterium Massilia sp. from Antarctic soil.</title>
        <authorList>
            <person name="Sato K."/>
            <person name="Gomez-Fuentes C."/>
            <person name="Ahmad S.A."/>
            <person name="Zulkharnain A."/>
        </authorList>
    </citation>
    <scope>NUCLEOTIDE SEQUENCE</scope>
    <source>
        <strain evidence="3">N-3</strain>
    </source>
</reference>
<accession>A0ABM8C7Y4</accession>
<organism evidence="3 4">
    <name type="scientific">Massilia varians</name>
    <dbReference type="NCBI Taxonomy" id="457921"/>
    <lineage>
        <taxon>Bacteria</taxon>
        <taxon>Pseudomonadati</taxon>
        <taxon>Pseudomonadota</taxon>
        <taxon>Betaproteobacteria</taxon>
        <taxon>Burkholderiales</taxon>
        <taxon>Oxalobacteraceae</taxon>
        <taxon>Telluria group</taxon>
        <taxon>Massilia</taxon>
    </lineage>
</organism>
<evidence type="ECO:0008006" key="5">
    <source>
        <dbReference type="Google" id="ProtNLM"/>
    </source>
</evidence>
<dbReference type="EMBL" id="AP026966">
    <property type="protein sequence ID" value="BDT59326.1"/>
    <property type="molecule type" value="Genomic_DNA"/>
</dbReference>
<feature type="compositionally biased region" description="Polar residues" evidence="2">
    <location>
        <begin position="299"/>
        <end position="311"/>
    </location>
</feature>
<dbReference type="InterPro" id="IPR007760">
    <property type="entry name" value="Mn_catalase"/>
</dbReference>
<dbReference type="InterPro" id="IPR039377">
    <property type="entry name" value="Mn_catalase_dom"/>
</dbReference>
<comment type="similarity">
    <text evidence="1">Belongs to the manganese catalase family.</text>
</comment>
<dbReference type="Proteomes" id="UP001163336">
    <property type="component" value="Chromosome"/>
</dbReference>
<proteinExistence type="inferred from homology"/>
<evidence type="ECO:0000313" key="3">
    <source>
        <dbReference type="EMBL" id="BDT59326.1"/>
    </source>
</evidence>
<dbReference type="RefSeq" id="WP_281907966.1">
    <property type="nucleotide sequence ID" value="NZ_AP026966.1"/>
</dbReference>
<dbReference type="Pfam" id="PF05067">
    <property type="entry name" value="Mn_catalase"/>
    <property type="match status" value="1"/>
</dbReference>
<keyword evidence="4" id="KW-1185">Reference proteome</keyword>
<gene>
    <name evidence="3" type="ORF">MasN3_28200</name>
</gene>
<dbReference type="SUPFAM" id="SSF47240">
    <property type="entry name" value="Ferritin-like"/>
    <property type="match status" value="1"/>
</dbReference>
<feature type="region of interest" description="Disordered" evidence="2">
    <location>
        <begin position="274"/>
        <end position="340"/>
    </location>
</feature>
<dbReference type="CDD" id="cd01051">
    <property type="entry name" value="Mn_catalase"/>
    <property type="match status" value="1"/>
</dbReference>
<name>A0ABM8C7Y4_9BURK</name>
<protein>
    <recommendedName>
        <fullName evidence="5">Mn-containing catalase</fullName>
    </recommendedName>
</protein>
<evidence type="ECO:0000256" key="1">
    <source>
        <dbReference type="ARBA" id="ARBA00007644"/>
    </source>
</evidence>
<dbReference type="InterPro" id="IPR009078">
    <property type="entry name" value="Ferritin-like_SF"/>
</dbReference>
<sequence length="340" mass="36278">MFAHNKRLQYTVRVSEPNPALANLMLEQFGGPQGELAAAMRYFTQAVSEDDPGRKDMLFDIATEELSHLEVIGHIVAMLNKGAKGRLAEAVDSEADMYKAITGPGNDSHITQVLYGAGTPLVNSAGVPWTAAYIDSITEPTADLRSNIAAEARAKIVYERLIALTDDPGVKEALGFLMTREVAHQKSFEKALYAIEPNFPVGKMPADPRFASVYYNMSQGPGEMRGPWNQGADWDFVTDREKQMAVDGGSGEAEVALPSGDIDILKQMAMRTMSDPMSSPRTGAELGMSMQSAGGGTMAGQSGSAMGSAQVASKGGQLDDTGMGKLQDKGTAKGMKAMKK</sequence>
<evidence type="ECO:0000256" key="2">
    <source>
        <dbReference type="SAM" id="MobiDB-lite"/>
    </source>
</evidence>
<dbReference type="InterPro" id="IPR012347">
    <property type="entry name" value="Ferritin-like"/>
</dbReference>